<comment type="caution">
    <text evidence="3">The sequence shown here is derived from an EMBL/GenBank/DDBJ whole genome shotgun (WGS) entry which is preliminary data.</text>
</comment>
<evidence type="ECO:0008006" key="5">
    <source>
        <dbReference type="Google" id="ProtNLM"/>
    </source>
</evidence>
<feature type="compositionally biased region" description="Low complexity" evidence="1">
    <location>
        <begin position="466"/>
        <end position="475"/>
    </location>
</feature>
<feature type="chain" id="PRO_5034089112" description="Extracellular membrane protein CFEM domain-containing protein" evidence="2">
    <location>
        <begin position="32"/>
        <end position="758"/>
    </location>
</feature>
<keyword evidence="4" id="KW-1185">Reference proteome</keyword>
<feature type="region of interest" description="Disordered" evidence="1">
    <location>
        <begin position="605"/>
        <end position="730"/>
    </location>
</feature>
<reference evidence="3 4" key="1">
    <citation type="journal article" date="2020" name="ISME J.">
        <title>Uncovering the hidden diversity of litter-decomposition mechanisms in mushroom-forming fungi.</title>
        <authorList>
            <person name="Floudas D."/>
            <person name="Bentzer J."/>
            <person name="Ahren D."/>
            <person name="Johansson T."/>
            <person name="Persson P."/>
            <person name="Tunlid A."/>
        </authorList>
    </citation>
    <scope>NUCLEOTIDE SEQUENCE [LARGE SCALE GENOMIC DNA]</scope>
    <source>
        <strain evidence="3 4">CBS 101986</strain>
    </source>
</reference>
<feature type="region of interest" description="Disordered" evidence="1">
    <location>
        <begin position="437"/>
        <end position="483"/>
    </location>
</feature>
<feature type="compositionally biased region" description="Polar residues" evidence="1">
    <location>
        <begin position="366"/>
        <end position="375"/>
    </location>
</feature>
<evidence type="ECO:0000256" key="1">
    <source>
        <dbReference type="SAM" id="MobiDB-lite"/>
    </source>
</evidence>
<name>A0A8H5BSI2_9AGAR</name>
<feature type="compositionally biased region" description="Polar residues" evidence="1">
    <location>
        <begin position="645"/>
        <end position="656"/>
    </location>
</feature>
<evidence type="ECO:0000256" key="2">
    <source>
        <dbReference type="SAM" id="SignalP"/>
    </source>
</evidence>
<dbReference type="AlphaFoldDB" id="A0A8H5BSI2"/>
<gene>
    <name evidence="3" type="ORF">D9619_011585</name>
</gene>
<feature type="signal peptide" evidence="2">
    <location>
        <begin position="1"/>
        <end position="31"/>
    </location>
</feature>
<sequence length="758" mass="81944">MRVLSKMHGLSSRRLGWALVAFFQYATLVAGVDQTGRLDLLTGNDNLSACQLGQLIHQKCGTQSPGLDKTPIPSLCTCNNVYFNIWSACSYASGNNTLPVYSQWLDTCGGSSIDMAKSSLMTTAKDALGISVPVWGWMPIPGNTSFNLQQAVVLVHLAPKPWSVLQIVLPAAAALVAAVLTAVCFLVRRRKRDIKEYLLNLKPVPKVKPVDERQFGEWVIEQPLAIFHKDSFTPPQQQLEAYRDEVPPLPLHRHSDSTIPGHPSVPSTGLLGSVVEFDHTAQNPSVVPGGRVWPEGVIPPSPGRPYPFSLLPHQQQSRSNTKSTTPESSRKWRVQNVRMPKPWKAQPVRIREKKPGKGFRLDGSTEESTSVGQRSSRGHGDNAEDVRGSFDVRRHEDGAEDLFDEPSPMDEEPSEDEATNLMTDDQRTSYLEAGGSIEHHGRHGRLSANTGTGNSSSIDSHVRVIPPSTTSSSSPRNTMFSRPPTRYIPPPIVPPAPRQPAPAPPAIPARVPLRDVRAMNNNTTNTLNTLSILPNQLSNVIRQMTPIQEIDVRSPSPSLSSLSGITRRPSGGDVRPLPLPNSPPHGQLSFGSGVVGLTKSASASSSSVYEEHSREPSTYAHLRQDSGDSVRSVRPLPTPMHGRNPSVSSASNQRYLSPSREDLGSDYFAATGSSGQGSPYHGAHQRGLASDDSDDASFYVRSPPAQQHHILPSPPLGPPTRTMSPLGLVRSPLGGDPPVALLFPASVRGAGYRGSPGL</sequence>
<proteinExistence type="predicted"/>
<feature type="compositionally biased region" description="Basic and acidic residues" evidence="1">
    <location>
        <begin position="378"/>
        <end position="397"/>
    </location>
</feature>
<dbReference type="OrthoDB" id="3062174at2759"/>
<dbReference type="EMBL" id="JAACJJ010000003">
    <property type="protein sequence ID" value="KAF5328744.1"/>
    <property type="molecule type" value="Genomic_DNA"/>
</dbReference>
<organism evidence="3 4">
    <name type="scientific">Psilocybe cf. subviscida</name>
    <dbReference type="NCBI Taxonomy" id="2480587"/>
    <lineage>
        <taxon>Eukaryota</taxon>
        <taxon>Fungi</taxon>
        <taxon>Dikarya</taxon>
        <taxon>Basidiomycota</taxon>
        <taxon>Agaricomycotina</taxon>
        <taxon>Agaricomycetes</taxon>
        <taxon>Agaricomycetidae</taxon>
        <taxon>Agaricales</taxon>
        <taxon>Agaricineae</taxon>
        <taxon>Strophariaceae</taxon>
        <taxon>Psilocybe</taxon>
    </lineage>
</organism>
<evidence type="ECO:0000313" key="4">
    <source>
        <dbReference type="Proteomes" id="UP000567179"/>
    </source>
</evidence>
<accession>A0A8H5BSI2</accession>
<feature type="compositionally biased region" description="Low complexity" evidence="1">
    <location>
        <begin position="554"/>
        <end position="563"/>
    </location>
</feature>
<feature type="compositionally biased region" description="Acidic residues" evidence="1">
    <location>
        <begin position="398"/>
        <end position="418"/>
    </location>
</feature>
<feature type="compositionally biased region" description="Polar residues" evidence="1">
    <location>
        <begin position="312"/>
        <end position="327"/>
    </location>
</feature>
<feature type="region of interest" description="Disordered" evidence="1">
    <location>
        <begin position="552"/>
        <end position="593"/>
    </location>
</feature>
<feature type="region of interest" description="Disordered" evidence="1">
    <location>
        <begin position="286"/>
        <end position="418"/>
    </location>
</feature>
<evidence type="ECO:0000313" key="3">
    <source>
        <dbReference type="EMBL" id="KAF5328744.1"/>
    </source>
</evidence>
<protein>
    <recommendedName>
        <fullName evidence="5">Extracellular membrane protein CFEM domain-containing protein</fullName>
    </recommendedName>
</protein>
<feature type="compositionally biased region" description="Polar residues" evidence="1">
    <location>
        <begin position="447"/>
        <end position="459"/>
    </location>
</feature>
<keyword evidence="2" id="KW-0732">Signal</keyword>
<dbReference type="Proteomes" id="UP000567179">
    <property type="component" value="Unassembled WGS sequence"/>
</dbReference>